<evidence type="ECO:0000256" key="1">
    <source>
        <dbReference type="SAM" id="MobiDB-lite"/>
    </source>
</evidence>
<proteinExistence type="predicted"/>
<organism evidence="2 3">
    <name type="scientific">Carpediemonas membranifera</name>
    <dbReference type="NCBI Taxonomy" id="201153"/>
    <lineage>
        <taxon>Eukaryota</taxon>
        <taxon>Metamonada</taxon>
        <taxon>Carpediemonas-like organisms</taxon>
        <taxon>Carpediemonas</taxon>
    </lineage>
</organism>
<accession>A0A8J6E438</accession>
<dbReference type="AlphaFoldDB" id="A0A8J6E438"/>
<reference evidence="2" key="1">
    <citation type="submission" date="2021-05" db="EMBL/GenBank/DDBJ databases">
        <title>A free-living protist that lacks canonical eukaryotic 1 DNA replication and segregation systems.</title>
        <authorList>
            <person name="Salas-Leiva D.E."/>
            <person name="Tromer E.C."/>
            <person name="Curtis B.A."/>
            <person name="Jerlstrom-Hultqvist J."/>
            <person name="Kolisko M."/>
            <person name="Yi Z."/>
            <person name="Salas-Leiva J.S."/>
            <person name="Gallot-Lavallee L."/>
            <person name="Kops G.J.P.L."/>
            <person name="Archibald J.M."/>
            <person name="Simpson A.G.B."/>
            <person name="Roger A.J."/>
        </authorList>
    </citation>
    <scope>NUCLEOTIDE SEQUENCE</scope>
    <source>
        <strain evidence="2">BICM</strain>
    </source>
</reference>
<comment type="caution">
    <text evidence="2">The sequence shown here is derived from an EMBL/GenBank/DDBJ whole genome shotgun (WGS) entry which is preliminary data.</text>
</comment>
<gene>
    <name evidence="2" type="ORF">J8273_2117</name>
</gene>
<evidence type="ECO:0000313" key="3">
    <source>
        <dbReference type="Proteomes" id="UP000717585"/>
    </source>
</evidence>
<dbReference type="Proteomes" id="UP000717585">
    <property type="component" value="Unassembled WGS sequence"/>
</dbReference>
<sequence length="510" mass="55730">MVNEALTSDSKYPRAVFNDYLKRVTGNDAKVHAFEVVSMPLGQQLLRLSIDMAGSTRVLTELPVDFEIEDAESVSAKITDVLGENVIQDIVELRKKLRKALLVNPEPTVTDSANDDAPADLDAPPAESQPDEEKAKGEITEPPTEEQLPIIDAATTLVFDGICRLLCEAPRYYVRKLIQGPSSGIRPVQWPRTFILLFTVARHDLPIAEIGLEPDPKQFAEQCGAVVARMQQIAQEEGFAEGTPAMPIQLPESVAQEAESISQFWDSFLTWFAVDDVKFFIRWQTGSSGADSPTPAKDARPSSKQAPKKVEKGKPKSASKSAKDKKKADATPIQVHEAEPYVDSTTRLNQKMYGEMPATELISQYVDVLKTCRVGTMVNCTDEGDLISINSIANAVADLGSIHVTLPFEKPLAESETIMDGEAEVTFTAPDSTKVTVVSRDVVSMGSNVADVLEIDRTTKHVFILHAGSAELAIATDLETCRVDGDAALREVMLAYSRLQVEGMLELPIM</sequence>
<protein>
    <submittedName>
        <fullName evidence="2">Uncharacterized protein</fullName>
    </submittedName>
</protein>
<evidence type="ECO:0000313" key="2">
    <source>
        <dbReference type="EMBL" id="KAG9396386.1"/>
    </source>
</evidence>
<name>A0A8J6E438_9EUKA</name>
<feature type="region of interest" description="Disordered" evidence="1">
    <location>
        <begin position="107"/>
        <end position="147"/>
    </location>
</feature>
<feature type="region of interest" description="Disordered" evidence="1">
    <location>
        <begin position="287"/>
        <end position="341"/>
    </location>
</feature>
<dbReference type="EMBL" id="JAHDYR010000006">
    <property type="protein sequence ID" value="KAG9396386.1"/>
    <property type="molecule type" value="Genomic_DNA"/>
</dbReference>
<keyword evidence="3" id="KW-1185">Reference proteome</keyword>